<dbReference type="NCBIfam" id="TIGR00728">
    <property type="entry name" value="OPT_sfam"/>
    <property type="match status" value="1"/>
</dbReference>
<dbReference type="Pfam" id="PF03169">
    <property type="entry name" value="OPT"/>
    <property type="match status" value="1"/>
</dbReference>
<feature type="transmembrane region" description="Helical" evidence="7">
    <location>
        <begin position="1426"/>
        <end position="1447"/>
    </location>
</feature>
<keyword evidence="4 7" id="KW-0812">Transmembrane</keyword>
<gene>
    <name evidence="8" type="ORF">Adt_00657</name>
</gene>
<dbReference type="EMBL" id="JBFOLK010000001">
    <property type="protein sequence ID" value="KAL2539679.1"/>
    <property type="molecule type" value="Genomic_DNA"/>
</dbReference>
<feature type="transmembrane region" description="Helical" evidence="7">
    <location>
        <begin position="1366"/>
        <end position="1382"/>
    </location>
</feature>
<evidence type="ECO:0000256" key="5">
    <source>
        <dbReference type="ARBA" id="ARBA00022989"/>
    </source>
</evidence>
<evidence type="ECO:0000256" key="7">
    <source>
        <dbReference type="SAM" id="Phobius"/>
    </source>
</evidence>
<comment type="caution">
    <text evidence="8">The sequence shown here is derived from an EMBL/GenBank/DDBJ whole genome shotgun (WGS) entry which is preliminary data.</text>
</comment>
<feature type="transmembrane region" description="Helical" evidence="7">
    <location>
        <begin position="1265"/>
        <end position="1287"/>
    </location>
</feature>
<protein>
    <submittedName>
        <fullName evidence="8">YSL-transporter</fullName>
    </submittedName>
</protein>
<dbReference type="InterPro" id="IPR045035">
    <property type="entry name" value="YSL-like"/>
</dbReference>
<proteinExistence type="inferred from homology"/>
<feature type="transmembrane region" description="Helical" evidence="7">
    <location>
        <begin position="1499"/>
        <end position="1522"/>
    </location>
</feature>
<feature type="transmembrane region" description="Helical" evidence="7">
    <location>
        <begin position="1328"/>
        <end position="1346"/>
    </location>
</feature>
<evidence type="ECO:0000256" key="6">
    <source>
        <dbReference type="ARBA" id="ARBA00023136"/>
    </source>
</evidence>
<dbReference type="GO" id="GO:0016020">
    <property type="term" value="C:membrane"/>
    <property type="evidence" value="ECO:0007669"/>
    <property type="project" value="UniProtKB-SubCell"/>
</dbReference>
<dbReference type="Proteomes" id="UP001604336">
    <property type="component" value="Unassembled WGS sequence"/>
</dbReference>
<evidence type="ECO:0000313" key="8">
    <source>
        <dbReference type="EMBL" id="KAL2539679.1"/>
    </source>
</evidence>
<accession>A0ABD1VQN8</accession>
<dbReference type="InterPro" id="IPR004813">
    <property type="entry name" value="OPT"/>
</dbReference>
<evidence type="ECO:0000256" key="3">
    <source>
        <dbReference type="ARBA" id="ARBA00022448"/>
    </source>
</evidence>
<evidence type="ECO:0000313" key="9">
    <source>
        <dbReference type="Proteomes" id="UP001604336"/>
    </source>
</evidence>
<comment type="subcellular location">
    <subcellularLocation>
        <location evidence="1">Membrane</location>
        <topology evidence="1">Multi-pass membrane protein</topology>
    </subcellularLocation>
</comment>
<keyword evidence="6 7" id="KW-0472">Membrane</keyword>
<evidence type="ECO:0000256" key="1">
    <source>
        <dbReference type="ARBA" id="ARBA00004141"/>
    </source>
</evidence>
<reference evidence="9" key="1">
    <citation type="submission" date="2024-07" db="EMBL/GenBank/DDBJ databases">
        <title>Two chromosome-level genome assemblies of Korean endemic species Abeliophyllum distichum and Forsythia ovata (Oleaceae).</title>
        <authorList>
            <person name="Jang H."/>
        </authorList>
    </citation>
    <scope>NUCLEOTIDE SEQUENCE [LARGE SCALE GENOMIC DNA]</scope>
</reference>
<dbReference type="PANTHER" id="PTHR31645:SF76">
    <property type="entry name" value="METAL-NICOTIANAMINE TRANSPORTER YSL8-RELATED"/>
    <property type="match status" value="1"/>
</dbReference>
<name>A0ABD1VQN8_9LAMI</name>
<feature type="transmembrane region" description="Helical" evidence="7">
    <location>
        <begin position="1389"/>
        <end position="1406"/>
    </location>
</feature>
<feature type="transmembrane region" description="Helical" evidence="7">
    <location>
        <begin position="1528"/>
        <end position="1551"/>
    </location>
</feature>
<feature type="transmembrane region" description="Helical" evidence="7">
    <location>
        <begin position="1220"/>
        <end position="1242"/>
    </location>
</feature>
<evidence type="ECO:0000256" key="2">
    <source>
        <dbReference type="ARBA" id="ARBA00010276"/>
    </source>
</evidence>
<keyword evidence="9" id="KW-1185">Reference proteome</keyword>
<evidence type="ECO:0000256" key="4">
    <source>
        <dbReference type="ARBA" id="ARBA00022692"/>
    </source>
</evidence>
<dbReference type="PANTHER" id="PTHR31645">
    <property type="entry name" value="OLIGOPEPTIDE TRANSPORTER YGL114W-RELATED"/>
    <property type="match status" value="1"/>
</dbReference>
<feature type="transmembrane region" description="Helical" evidence="7">
    <location>
        <begin position="1614"/>
        <end position="1639"/>
    </location>
</feature>
<keyword evidence="5 7" id="KW-1133">Transmembrane helix</keyword>
<dbReference type="Pfam" id="PF05623">
    <property type="entry name" value="DUF789"/>
    <property type="match status" value="1"/>
</dbReference>
<feature type="transmembrane region" description="Helical" evidence="7">
    <location>
        <begin position="1563"/>
        <end position="1594"/>
    </location>
</feature>
<keyword evidence="3" id="KW-0813">Transport</keyword>
<comment type="similarity">
    <text evidence="2">Belongs to the YSL (TC 2.A.67.2) family.</text>
</comment>
<sequence length="1798" mass="200228">MDDLHMVSISTVCRLKTDEQKKAHRRPVVGSDCLLKSINTRSFPRSHFMRQSCKVGFTNNTNKWRLRIDSSSQNTFNSGATDGSAEVCKGDKAAERNSRKKTRKRGKRNKNLLGCKVLTEQGCVNGKSTSISDIAYSFGPCVYETGLAVSPPVPCCNSDSHQPKNNDIINGSATTKTLTSCDNLLETSKASILSSTQNFSIVSHASHCNDGLKNFNGDIQNMHSKSISSLDYPHYAKMNDPLVLDFFSLGLKCEESCPENYFKLCYEKNNDADVTELPHYIVRKQISHEDMLIGNTEHCDNAESINIFRKDSNGERNLHALGMREKHLRKVPKNFNIFRRNSFRNLNKHSGKENSNSVWQKVQRDEGEYNSKFRKVNSVCSEIFDETKQGPVQKRDCKFAECYMLLKPENKNQAQLKIPGKLKRKMSSGSKKEYISHCWKASHAVKTSSNLYKTNMQQNEFLDSAQICQKKGNGVSDACSSTWSPRIGHHPEKVDTGTFKHSHYTEMSSTNSEASDRASIAVSDLKDQPAANLLFNSCYPPGPSELHKALSVLSLHVHVDDENAKREKEVPVAVSSRQDDNSAAVLEERKSIGVGETNIPGLSCDSLSVGELRKLAGRIWSSEVIAEERSASNPSPLVSSKNVGVTYNGQSSGNINDLPFGDENQVQKSMDKSTGLPAERSNNHAGATCLTPEIRSPINFYSENYSNDIFSAVNGAHWSQLSSEAIEMAAGCPIAEFERFLHSASPVLCLSHDVLSCQTGKPEQVSGTSVYRDKTLNISLGNLWQWYEKPGSYGLEVIAEDCEDAKKLGIDCFEFRAYFVPSLSAVQLFRRCTPCPTGKSNMMTETVTGEPQEIDETNHVSVSKPPSSCIKENEISQPVGPKLSEDIELLFEYFECEQPQQRRPLYEMIKALVRGEGRSKCRAHGDPNVLEWAGLQDLHQSSWYSVAWYPIYRIPDGTLRAAFLTYHSLGHLVRRNPIYGSSVDTCIVSPVVGLQSYNAQGECWFRPRIPAKVLTADTPGILKERLRTLEQTASLMARAVIMRGGQAFVKATEPIRIICGYMAIRTIYFYGFGHSKIGEKEVTTLFIAYQTCTYSFKSKVRWRGEMDNGRENNADREMGLQDEVSKKLEDKEELSVERIFENKEVPSWRKQLTVRAFAVSFVLSVLFCFIVMKLNLTTGIIPSLNVSAGLLGFFFVKTWTKVLEKSGMLKQPFTRQENTVIQTCVVASSGIAFSGGFGSYLFGMSERVVKQSAEAKYGLDYKNPAIGWMMSFLFVVSFLGLFSVLPLQKIMIVDFRLTYPSGTATAHLINSFHTPVGAKLAKKQVRELGKFFSFSFVWGFFQWFFTAGDDCGFSNFPTFGLKAYKYKFFFDFSATYVGVGMICPHIINVSVLVGGILSWGILWPLIETRKGDWYSANLDPHSMQGLQAYKVFIGIAMILGDGLYNFFKVLRQTLAGLFYKFQRRNANMQIPVVEDSSRARKSLSYDDQRRAQLFLKDQIPTWFAIGGYFTLAAVSTATLPLIFHQLKWYYIIVIYIFAPTLAFCNAFGCGLTDWSLASTYGKLAIFTIGAWAGASHGGVLAGLAACGVMMNIVSTASDLMQDFKTGYLTMASPYSMFVSQVVGTAMGCVISPCVFWIFYKAFPDLGIPTSAYPAPFATLYYNMAKLGIEGFSALPKDCLKLCYGFFAASIVINLIRDALGKKRSWFIPLPMAMAIPFYLGSYFAIDMCVGSLILFVWQKINRAKADAFGPAVASGLICGDGIWTLPSSILALVGVKPPICMKFLSRATNNKVDKYLGS</sequence>
<organism evidence="8 9">
    <name type="scientific">Abeliophyllum distichum</name>
    <dbReference type="NCBI Taxonomy" id="126358"/>
    <lineage>
        <taxon>Eukaryota</taxon>
        <taxon>Viridiplantae</taxon>
        <taxon>Streptophyta</taxon>
        <taxon>Embryophyta</taxon>
        <taxon>Tracheophyta</taxon>
        <taxon>Spermatophyta</taxon>
        <taxon>Magnoliopsida</taxon>
        <taxon>eudicotyledons</taxon>
        <taxon>Gunneridae</taxon>
        <taxon>Pentapetalae</taxon>
        <taxon>asterids</taxon>
        <taxon>lamiids</taxon>
        <taxon>Lamiales</taxon>
        <taxon>Oleaceae</taxon>
        <taxon>Forsythieae</taxon>
        <taxon>Abeliophyllum</taxon>
    </lineage>
</organism>
<dbReference type="InterPro" id="IPR008507">
    <property type="entry name" value="DUF789"/>
</dbReference>
<feature type="transmembrane region" description="Helical" evidence="7">
    <location>
        <begin position="1715"/>
        <end position="1737"/>
    </location>
</feature>
<feature type="transmembrane region" description="Helical" evidence="7">
    <location>
        <begin position="1180"/>
        <end position="1199"/>
    </location>
</feature>
<feature type="transmembrane region" description="Helical" evidence="7">
    <location>
        <begin position="1678"/>
        <end position="1695"/>
    </location>
</feature>